<comment type="caution">
    <text evidence="2">The sequence shown here is derived from an EMBL/GenBank/DDBJ whole genome shotgun (WGS) entry which is preliminary data.</text>
</comment>
<gene>
    <name evidence="2" type="ORF">DPX16_11386</name>
</gene>
<evidence type="ECO:0000313" key="2">
    <source>
        <dbReference type="EMBL" id="ROI36445.1"/>
    </source>
</evidence>
<sequence>MAELDRFPGHRMEDGGARKRGGILRPCPKWHPKPSRSSSESALSRRNAALTAGYRRGGGVIRRQRHRKRARMCEISQRTESLRDSGLMAAINSGTYISSALTAKPV</sequence>
<feature type="compositionally biased region" description="Low complexity" evidence="1">
    <location>
        <begin position="35"/>
        <end position="49"/>
    </location>
</feature>
<dbReference type="Proteomes" id="UP000281406">
    <property type="component" value="Unassembled WGS sequence"/>
</dbReference>
<evidence type="ECO:0000313" key="3">
    <source>
        <dbReference type="Proteomes" id="UP000281406"/>
    </source>
</evidence>
<name>A0A3N0XIJ9_ANAGA</name>
<feature type="region of interest" description="Disordered" evidence="1">
    <location>
        <begin position="1"/>
        <end position="69"/>
    </location>
</feature>
<evidence type="ECO:0000256" key="1">
    <source>
        <dbReference type="SAM" id="MobiDB-lite"/>
    </source>
</evidence>
<proteinExistence type="predicted"/>
<organism evidence="2 3">
    <name type="scientific">Anabarilius grahami</name>
    <name type="common">Kanglang fish</name>
    <name type="synonym">Barilius grahami</name>
    <dbReference type="NCBI Taxonomy" id="495550"/>
    <lineage>
        <taxon>Eukaryota</taxon>
        <taxon>Metazoa</taxon>
        <taxon>Chordata</taxon>
        <taxon>Craniata</taxon>
        <taxon>Vertebrata</taxon>
        <taxon>Euteleostomi</taxon>
        <taxon>Actinopterygii</taxon>
        <taxon>Neopterygii</taxon>
        <taxon>Teleostei</taxon>
        <taxon>Ostariophysi</taxon>
        <taxon>Cypriniformes</taxon>
        <taxon>Xenocyprididae</taxon>
        <taxon>Xenocypridinae</taxon>
        <taxon>Xenocypridinae incertae sedis</taxon>
        <taxon>Anabarilius</taxon>
    </lineage>
</organism>
<feature type="compositionally biased region" description="Basic and acidic residues" evidence="1">
    <location>
        <begin position="1"/>
        <end position="17"/>
    </location>
</feature>
<keyword evidence="3" id="KW-1185">Reference proteome</keyword>
<accession>A0A3N0XIJ9</accession>
<dbReference type="EMBL" id="RJVU01072388">
    <property type="protein sequence ID" value="ROI36445.1"/>
    <property type="molecule type" value="Genomic_DNA"/>
</dbReference>
<dbReference type="AlphaFoldDB" id="A0A3N0XIJ9"/>
<feature type="compositionally biased region" description="Basic residues" evidence="1">
    <location>
        <begin position="18"/>
        <end position="34"/>
    </location>
</feature>
<reference evidence="2 3" key="1">
    <citation type="submission" date="2018-10" db="EMBL/GenBank/DDBJ databases">
        <title>Genome assembly for a Yunnan-Guizhou Plateau 3E fish, Anabarilius grahami (Regan), and its evolutionary and genetic applications.</title>
        <authorList>
            <person name="Jiang W."/>
        </authorList>
    </citation>
    <scope>NUCLEOTIDE SEQUENCE [LARGE SCALE GENOMIC DNA]</scope>
    <source>
        <strain evidence="2">AG-KIZ</strain>
        <tissue evidence="2">Muscle</tissue>
    </source>
</reference>
<protein>
    <submittedName>
        <fullName evidence="2">Uncharacterized protein</fullName>
    </submittedName>
</protein>